<protein>
    <submittedName>
        <fullName evidence="1">Uncharacterized protein</fullName>
    </submittedName>
</protein>
<accession>A0ACB1KGP8</accession>
<sequence>MERGTVNGSCPGDRGEIGLADLPELHSCPWVCPAGLTTKGEHPCNAQEQPSRKT</sequence>
<evidence type="ECO:0000313" key="2">
    <source>
        <dbReference type="Proteomes" id="UP001162501"/>
    </source>
</evidence>
<organism evidence="1 2">
    <name type="scientific">Rangifer tarandus platyrhynchus</name>
    <name type="common">Svalbard reindeer</name>
    <dbReference type="NCBI Taxonomy" id="3082113"/>
    <lineage>
        <taxon>Eukaryota</taxon>
        <taxon>Metazoa</taxon>
        <taxon>Chordata</taxon>
        <taxon>Craniata</taxon>
        <taxon>Vertebrata</taxon>
        <taxon>Euteleostomi</taxon>
        <taxon>Mammalia</taxon>
        <taxon>Eutheria</taxon>
        <taxon>Laurasiatheria</taxon>
        <taxon>Artiodactyla</taxon>
        <taxon>Ruminantia</taxon>
        <taxon>Pecora</taxon>
        <taxon>Cervidae</taxon>
        <taxon>Odocoileinae</taxon>
        <taxon>Rangifer</taxon>
    </lineage>
</organism>
<reference evidence="1" key="1">
    <citation type="submission" date="2025-03" db="EMBL/GenBank/DDBJ databases">
        <authorList>
            <consortium name="ELIXIR-Norway"/>
            <consortium name="Elixir Norway"/>
        </authorList>
    </citation>
    <scope>NUCLEOTIDE SEQUENCE</scope>
</reference>
<feature type="non-terminal residue" evidence="1">
    <location>
        <position position="54"/>
    </location>
</feature>
<name>A0ACB1KGP8_RANTA</name>
<evidence type="ECO:0000313" key="1">
    <source>
        <dbReference type="EMBL" id="CAM9199105.1"/>
    </source>
</evidence>
<dbReference type="Proteomes" id="UP001162501">
    <property type="component" value="Unassembled WGS sequence"/>
</dbReference>
<comment type="caution">
    <text evidence="1">The sequence shown here is derived from an EMBL/GenBank/DDBJ whole genome shotgun (WGS) entry which is preliminary data.</text>
</comment>
<dbReference type="EMBL" id="CATOBB020000857">
    <property type="protein sequence ID" value="CAM9199105.1"/>
    <property type="molecule type" value="Genomic_DNA"/>
</dbReference>
<proteinExistence type="predicted"/>
<gene>
    <name evidence="1" type="ORF">MRATA1EN22A_LOCUS29762</name>
</gene>